<feature type="transmembrane region" description="Helical" evidence="4">
    <location>
        <begin position="45"/>
        <end position="61"/>
    </location>
</feature>
<evidence type="ECO:0000256" key="2">
    <source>
        <dbReference type="ARBA" id="ARBA00022989"/>
    </source>
</evidence>
<evidence type="ECO:0000313" key="6">
    <source>
        <dbReference type="EMBL" id="MEW9856596.1"/>
    </source>
</evidence>
<feature type="transmembrane region" description="Helical" evidence="4">
    <location>
        <begin position="67"/>
        <end position="91"/>
    </location>
</feature>
<feature type="transmembrane region" description="Helical" evidence="4">
    <location>
        <begin position="255"/>
        <end position="272"/>
    </location>
</feature>
<accession>A0ABV3RES9</accession>
<name>A0ABV3RES9_9SPHN</name>
<keyword evidence="2 4" id="KW-1133">Transmembrane helix</keyword>
<dbReference type="PANTHER" id="PTHR11360:SF290">
    <property type="entry name" value="MONOCARBOXYLATE MFS PERMEASE"/>
    <property type="match status" value="1"/>
</dbReference>
<keyword evidence="3 4" id="KW-0472">Membrane</keyword>
<dbReference type="InterPro" id="IPR011701">
    <property type="entry name" value="MFS"/>
</dbReference>
<keyword evidence="1 4" id="KW-0812">Transmembrane</keyword>
<dbReference type="RefSeq" id="WP_367775057.1">
    <property type="nucleotide sequence ID" value="NZ_JBFNXR010000052.1"/>
</dbReference>
<feature type="transmembrane region" description="Helical" evidence="4">
    <location>
        <begin position="189"/>
        <end position="213"/>
    </location>
</feature>
<protein>
    <submittedName>
        <fullName evidence="6">MFS transporter</fullName>
    </submittedName>
</protein>
<evidence type="ECO:0000313" key="7">
    <source>
        <dbReference type="Proteomes" id="UP001556118"/>
    </source>
</evidence>
<feature type="transmembrane region" description="Helical" evidence="4">
    <location>
        <begin position="15"/>
        <end position="33"/>
    </location>
</feature>
<feature type="transmembrane region" description="Helical" evidence="4">
    <location>
        <begin position="225"/>
        <end position="243"/>
    </location>
</feature>
<dbReference type="InterPro" id="IPR036259">
    <property type="entry name" value="MFS_trans_sf"/>
</dbReference>
<evidence type="ECO:0000256" key="1">
    <source>
        <dbReference type="ARBA" id="ARBA00022692"/>
    </source>
</evidence>
<evidence type="ECO:0000259" key="5">
    <source>
        <dbReference type="PROSITE" id="PS50850"/>
    </source>
</evidence>
<comment type="caution">
    <text evidence="6">The sequence shown here is derived from an EMBL/GenBank/DDBJ whole genome shotgun (WGS) entry which is preliminary data.</text>
</comment>
<organism evidence="6 7">
    <name type="scientific">Novosphingobium rhizovicinum</name>
    <dbReference type="NCBI Taxonomy" id="3228928"/>
    <lineage>
        <taxon>Bacteria</taxon>
        <taxon>Pseudomonadati</taxon>
        <taxon>Pseudomonadota</taxon>
        <taxon>Alphaproteobacteria</taxon>
        <taxon>Sphingomonadales</taxon>
        <taxon>Sphingomonadaceae</taxon>
        <taxon>Novosphingobium</taxon>
    </lineage>
</organism>
<feature type="transmembrane region" description="Helical" evidence="4">
    <location>
        <begin position="135"/>
        <end position="155"/>
    </location>
</feature>
<gene>
    <name evidence="6" type="ORF">ABUH87_15765</name>
</gene>
<dbReference type="Proteomes" id="UP001556118">
    <property type="component" value="Unassembled WGS sequence"/>
</dbReference>
<evidence type="ECO:0000256" key="4">
    <source>
        <dbReference type="SAM" id="Phobius"/>
    </source>
</evidence>
<proteinExistence type="predicted"/>
<dbReference type="PANTHER" id="PTHR11360">
    <property type="entry name" value="MONOCARBOXYLATE TRANSPORTER"/>
    <property type="match status" value="1"/>
</dbReference>
<dbReference type="PROSITE" id="PS50850">
    <property type="entry name" value="MFS"/>
    <property type="match status" value="1"/>
</dbReference>
<dbReference type="Pfam" id="PF07690">
    <property type="entry name" value="MFS_1"/>
    <property type="match status" value="1"/>
</dbReference>
<dbReference type="InterPro" id="IPR020846">
    <property type="entry name" value="MFS_dom"/>
</dbReference>
<feature type="transmembrane region" description="Helical" evidence="4">
    <location>
        <begin position="313"/>
        <end position="336"/>
    </location>
</feature>
<dbReference type="InterPro" id="IPR050327">
    <property type="entry name" value="Proton-linked_MCT"/>
</dbReference>
<feature type="transmembrane region" description="Helical" evidence="4">
    <location>
        <begin position="103"/>
        <end position="123"/>
    </location>
</feature>
<feature type="domain" description="Major facilitator superfamily (MFS) profile" evidence="5">
    <location>
        <begin position="1"/>
        <end position="364"/>
    </location>
</feature>
<reference evidence="6 7" key="1">
    <citation type="submission" date="2024-06" db="EMBL/GenBank/DDBJ databases">
        <title>Novosphingobium rhizovicinus M1R2S20.</title>
        <authorList>
            <person name="Sun J.-Q."/>
        </authorList>
    </citation>
    <scope>NUCLEOTIDE SEQUENCE [LARGE SCALE GENOMIC DNA]</scope>
    <source>
        <strain evidence="6 7">M1R2S20</strain>
    </source>
</reference>
<evidence type="ECO:0000256" key="3">
    <source>
        <dbReference type="ARBA" id="ARBA00023136"/>
    </source>
</evidence>
<feature type="transmembrane region" description="Helical" evidence="4">
    <location>
        <begin position="342"/>
        <end position="361"/>
    </location>
</feature>
<dbReference type="EMBL" id="JBFNXR010000052">
    <property type="protein sequence ID" value="MEW9856596.1"/>
    <property type="molecule type" value="Genomic_DNA"/>
</dbReference>
<dbReference type="SUPFAM" id="SSF103473">
    <property type="entry name" value="MFS general substrate transporter"/>
    <property type="match status" value="1"/>
</dbReference>
<feature type="transmembrane region" description="Helical" evidence="4">
    <location>
        <begin position="278"/>
        <end position="301"/>
    </location>
</feature>
<sequence length="378" mass="39868">MEPLQAEFGWSRSQISAGLAIAAMSTVPLSPLVGAAIDKWGSRRIALPGLLLTACTLASFGTTSSSVAHWIGLWCVYALIGLTVKSTVWTYAISSTFSAGRGLALAVMLSGTAIAQSLVPPVSRWLIANFGWREAWFWLGFGWCVPAFILAWFFLKDQPRVRERPTSEAAPLGDSDERMTIRQALTNPALLQLALATFIMMTLGLGVIVHQVPILTELGLTRERAAWLASISGIAGIAGKLITGALMDRFDGAKIGAATIATSALGFGILLVSSNLIAIISGVAIIGYAVGTKLQITAYLTSKLTGMASFGKIFGLMNSVIALCAGLGPLLSGMIFDAFGSYQYLLIAGVPGSLLSGILILRCRSSRTEAQPAAIQVR</sequence>
<keyword evidence="7" id="KW-1185">Reference proteome</keyword>
<dbReference type="Gene3D" id="1.20.1250.20">
    <property type="entry name" value="MFS general substrate transporter like domains"/>
    <property type="match status" value="1"/>
</dbReference>